<dbReference type="InterPro" id="IPR013046">
    <property type="entry name" value="GpV/Gp45"/>
</dbReference>
<dbReference type="Proteomes" id="UP000430843">
    <property type="component" value="Unassembled WGS sequence"/>
</dbReference>
<feature type="compositionally biased region" description="Basic and acidic residues" evidence="1">
    <location>
        <begin position="167"/>
        <end position="183"/>
    </location>
</feature>
<accession>A0A833FRJ1</accession>
<dbReference type="InterPro" id="IPR006531">
    <property type="entry name" value="Gp5/Vgr_OB"/>
</dbReference>
<protein>
    <submittedName>
        <fullName evidence="3">Phage baseplate assembly protein V</fullName>
    </submittedName>
</protein>
<evidence type="ECO:0000313" key="3">
    <source>
        <dbReference type="EMBL" id="KAB2666529.1"/>
    </source>
</evidence>
<evidence type="ECO:0000259" key="2">
    <source>
        <dbReference type="Pfam" id="PF04717"/>
    </source>
</evidence>
<dbReference type="InterPro" id="IPR037026">
    <property type="entry name" value="Vgr_OB-fold_dom_sf"/>
</dbReference>
<dbReference type="Gene3D" id="6.20.150.10">
    <property type="match status" value="1"/>
</dbReference>
<name>A0A833FRJ1_9HYPH</name>
<gene>
    <name evidence="3" type="ORF">F9K91_04920</name>
</gene>
<proteinExistence type="predicted"/>
<evidence type="ECO:0000313" key="4">
    <source>
        <dbReference type="Proteomes" id="UP000430843"/>
    </source>
</evidence>
<dbReference type="NCBIfam" id="TIGR01644">
    <property type="entry name" value="phage_P2_V"/>
    <property type="match status" value="1"/>
</dbReference>
<sequence length="189" mass="19976">MTARYDKDITDLQRRLSNSVIVGSISKVDHRQGRYRVKAGALESDWLPMATPRAGKTSVYSSYEEGEQVIIASPSGDLSQAVILGAIATERTQAGDKGNTHVTKYPDGSVIAYDHDTHSYSMQIAEGGGFALSIGGGVSLVAEGGKLIINAPGGIETVSPTLTHNEKDIGATHRHGGVERGSEITDEPV</sequence>
<dbReference type="Pfam" id="PF04717">
    <property type="entry name" value="Phage_base_V"/>
    <property type="match status" value="1"/>
</dbReference>
<feature type="region of interest" description="Disordered" evidence="1">
    <location>
        <begin position="167"/>
        <end position="189"/>
    </location>
</feature>
<dbReference type="RefSeq" id="WP_151677311.1">
    <property type="nucleotide sequence ID" value="NZ_WBWA01000003.1"/>
</dbReference>
<evidence type="ECO:0000256" key="1">
    <source>
        <dbReference type="SAM" id="MobiDB-lite"/>
    </source>
</evidence>
<dbReference type="Gene3D" id="2.40.50.230">
    <property type="entry name" value="Gp5 N-terminal domain"/>
    <property type="match status" value="1"/>
</dbReference>
<keyword evidence="4" id="KW-1185">Reference proteome</keyword>
<comment type="caution">
    <text evidence="3">The sequence shown here is derived from an EMBL/GenBank/DDBJ whole genome shotgun (WGS) entry which is preliminary data.</text>
</comment>
<organism evidence="3 4">
    <name type="scientific">Brucella tritici</name>
    <dbReference type="NCBI Taxonomy" id="94626"/>
    <lineage>
        <taxon>Bacteria</taxon>
        <taxon>Pseudomonadati</taxon>
        <taxon>Pseudomonadota</taxon>
        <taxon>Alphaproteobacteria</taxon>
        <taxon>Hyphomicrobiales</taxon>
        <taxon>Brucellaceae</taxon>
        <taxon>Brucella/Ochrobactrum group</taxon>
        <taxon>Brucella</taxon>
    </lineage>
</organism>
<feature type="domain" description="Gp5/Type VI secretion system Vgr protein OB-fold" evidence="2">
    <location>
        <begin position="22"/>
        <end position="86"/>
    </location>
</feature>
<dbReference type="EMBL" id="WBWA01000003">
    <property type="protein sequence ID" value="KAB2666529.1"/>
    <property type="molecule type" value="Genomic_DNA"/>
</dbReference>
<reference evidence="3 4" key="1">
    <citation type="submission" date="2019-09" db="EMBL/GenBank/DDBJ databases">
        <title>Taxonomic organization of the family Brucellaceae based on a phylogenomic approach.</title>
        <authorList>
            <person name="Leclercq S."/>
            <person name="Cloeckaert A."/>
            <person name="Zygmunt M.S."/>
        </authorList>
    </citation>
    <scope>NUCLEOTIDE SEQUENCE [LARGE SCALE GENOMIC DNA]</scope>
    <source>
        <strain evidence="3 4">LMG 18957</strain>
    </source>
</reference>
<dbReference type="AlphaFoldDB" id="A0A833FRJ1"/>